<protein>
    <submittedName>
        <fullName evidence="1">Uncharacterized protein</fullName>
    </submittedName>
</protein>
<comment type="caution">
    <text evidence="1">The sequence shown here is derived from an EMBL/GenBank/DDBJ whole genome shotgun (WGS) entry which is preliminary data.</text>
</comment>
<reference evidence="1" key="1">
    <citation type="journal article" date="2022" name="bioRxiv">
        <title>Sequencing and chromosome-scale assembly of the giantPleurodeles waltlgenome.</title>
        <authorList>
            <person name="Brown T."/>
            <person name="Elewa A."/>
            <person name="Iarovenko S."/>
            <person name="Subramanian E."/>
            <person name="Araus A.J."/>
            <person name="Petzold A."/>
            <person name="Susuki M."/>
            <person name="Suzuki K.-i.T."/>
            <person name="Hayashi T."/>
            <person name="Toyoda A."/>
            <person name="Oliveira C."/>
            <person name="Osipova E."/>
            <person name="Leigh N.D."/>
            <person name="Simon A."/>
            <person name="Yun M.H."/>
        </authorList>
    </citation>
    <scope>NUCLEOTIDE SEQUENCE</scope>
    <source>
        <strain evidence="1">20211129_DDA</strain>
        <tissue evidence="1">Liver</tissue>
    </source>
</reference>
<sequence length="79" mass="8595">MSHYNSSPRLAREAPGRGGASLFLLAPGRVVPHSAAPLSQCGVALLFRCQRRSGGALLLRINARPRRSTRTIRLTSWLS</sequence>
<evidence type="ECO:0000313" key="2">
    <source>
        <dbReference type="Proteomes" id="UP001066276"/>
    </source>
</evidence>
<dbReference type="EMBL" id="JANPWB010000011">
    <property type="protein sequence ID" value="KAJ1124175.1"/>
    <property type="molecule type" value="Genomic_DNA"/>
</dbReference>
<gene>
    <name evidence="1" type="ORF">NDU88_002636</name>
</gene>
<proteinExistence type="predicted"/>
<dbReference type="AlphaFoldDB" id="A0AAV7PFV4"/>
<name>A0AAV7PFV4_PLEWA</name>
<organism evidence="1 2">
    <name type="scientific">Pleurodeles waltl</name>
    <name type="common">Iberian ribbed newt</name>
    <dbReference type="NCBI Taxonomy" id="8319"/>
    <lineage>
        <taxon>Eukaryota</taxon>
        <taxon>Metazoa</taxon>
        <taxon>Chordata</taxon>
        <taxon>Craniata</taxon>
        <taxon>Vertebrata</taxon>
        <taxon>Euteleostomi</taxon>
        <taxon>Amphibia</taxon>
        <taxon>Batrachia</taxon>
        <taxon>Caudata</taxon>
        <taxon>Salamandroidea</taxon>
        <taxon>Salamandridae</taxon>
        <taxon>Pleurodelinae</taxon>
        <taxon>Pleurodeles</taxon>
    </lineage>
</organism>
<dbReference type="Proteomes" id="UP001066276">
    <property type="component" value="Chromosome 7"/>
</dbReference>
<keyword evidence="2" id="KW-1185">Reference proteome</keyword>
<accession>A0AAV7PFV4</accession>
<evidence type="ECO:0000313" key="1">
    <source>
        <dbReference type="EMBL" id="KAJ1124175.1"/>
    </source>
</evidence>